<evidence type="ECO:0000313" key="4">
    <source>
        <dbReference type="Proteomes" id="UP001597326"/>
    </source>
</evidence>
<comment type="caution">
    <text evidence="3">The sequence shown here is derived from an EMBL/GenBank/DDBJ whole genome shotgun (WGS) entry which is preliminary data.</text>
</comment>
<dbReference type="RefSeq" id="WP_343875483.1">
    <property type="nucleotide sequence ID" value="NZ_BAAAIX010000033.1"/>
</dbReference>
<feature type="domain" description="DUF1707" evidence="2">
    <location>
        <begin position="8"/>
        <end position="59"/>
    </location>
</feature>
<feature type="region of interest" description="Disordered" evidence="1">
    <location>
        <begin position="55"/>
        <end position="88"/>
    </location>
</feature>
<keyword evidence="4" id="KW-1185">Reference proteome</keyword>
<reference evidence="4" key="1">
    <citation type="journal article" date="2019" name="Int. J. Syst. Evol. Microbiol.">
        <title>The Global Catalogue of Microorganisms (GCM) 10K type strain sequencing project: providing services to taxonomists for standard genome sequencing and annotation.</title>
        <authorList>
            <consortium name="The Broad Institute Genomics Platform"/>
            <consortium name="The Broad Institute Genome Sequencing Center for Infectious Disease"/>
            <person name="Wu L."/>
            <person name="Ma J."/>
        </authorList>
    </citation>
    <scope>NUCLEOTIDE SEQUENCE [LARGE SCALE GENOMIC DNA]</scope>
    <source>
        <strain evidence="4">CAIM 431</strain>
    </source>
</reference>
<dbReference type="PANTHER" id="PTHR40763:SF5">
    <property type="entry name" value="MEMBRANE PROTEIN"/>
    <property type="match status" value="1"/>
</dbReference>
<evidence type="ECO:0000259" key="2">
    <source>
        <dbReference type="Pfam" id="PF08044"/>
    </source>
</evidence>
<name>A0ABW4RY31_9ACTN</name>
<accession>A0ABW4RY31</accession>
<dbReference type="PANTHER" id="PTHR40763">
    <property type="entry name" value="MEMBRANE PROTEIN-RELATED"/>
    <property type="match status" value="1"/>
</dbReference>
<gene>
    <name evidence="3" type="ORF">ACFSCS_13720</name>
</gene>
<protein>
    <submittedName>
        <fullName evidence="3">DUF1707 domain-containing protein</fullName>
    </submittedName>
</protein>
<evidence type="ECO:0000256" key="1">
    <source>
        <dbReference type="SAM" id="MobiDB-lite"/>
    </source>
</evidence>
<dbReference type="Pfam" id="PF08044">
    <property type="entry name" value="DUF1707"/>
    <property type="match status" value="1"/>
</dbReference>
<proteinExistence type="predicted"/>
<dbReference type="EMBL" id="JBHUFZ010000032">
    <property type="protein sequence ID" value="MFD1891231.1"/>
    <property type="molecule type" value="Genomic_DNA"/>
</dbReference>
<dbReference type="InterPro" id="IPR012551">
    <property type="entry name" value="DUF1707_SHOCT-like"/>
</dbReference>
<evidence type="ECO:0000313" key="3">
    <source>
        <dbReference type="EMBL" id="MFD1891231.1"/>
    </source>
</evidence>
<organism evidence="3 4">
    <name type="scientific">Luteococcus peritonei</name>
    <dbReference type="NCBI Taxonomy" id="88874"/>
    <lineage>
        <taxon>Bacteria</taxon>
        <taxon>Bacillati</taxon>
        <taxon>Actinomycetota</taxon>
        <taxon>Actinomycetes</taxon>
        <taxon>Propionibacteriales</taxon>
        <taxon>Propionibacteriaceae</taxon>
        <taxon>Luteococcus</taxon>
    </lineage>
</organism>
<sequence length="150" mass="16551">MSEPVARRIGDAERDQAAELLREHMAAGRLDHAEFDERLGQALSARTQPELDALFTDLPGERPGTGLAVPSAQPEIVPEEPQGPAEPRPWWTHWGLFAAAILLSAVTRGRAGPLIGLAAVWVFWLGPTIWSQQQAGRRAAEQRRRRELGH</sequence>
<dbReference type="Proteomes" id="UP001597326">
    <property type="component" value="Unassembled WGS sequence"/>
</dbReference>